<dbReference type="PANTHER" id="PTHR33091:SF29">
    <property type="entry name" value="SUBTILISIN INHIBITOR 1"/>
    <property type="match status" value="1"/>
</dbReference>
<dbReference type="Proteomes" id="UP000326831">
    <property type="component" value="Chromosome"/>
</dbReference>
<evidence type="ECO:0000256" key="2">
    <source>
        <dbReference type="ARBA" id="ARBA00022900"/>
    </source>
</evidence>
<evidence type="ECO:0000313" key="3">
    <source>
        <dbReference type="EMBL" id="GGZ88848.1"/>
    </source>
</evidence>
<dbReference type="PANTHER" id="PTHR33091">
    <property type="entry name" value="PROTEIN, PUTATIVE, EXPRESSED-RELATED"/>
    <property type="match status" value="1"/>
</dbReference>
<sequence length="64" mass="6863">MAEQWPELVGCAADEAVAAILRARPGTEVPVLPAGSFVTMDYRENRVRVFVDAHGNVAQAPRVG</sequence>
<organism evidence="4 5">
    <name type="scientific">Streptomyces subrutilus</name>
    <dbReference type="NCBI Taxonomy" id="36818"/>
    <lineage>
        <taxon>Bacteria</taxon>
        <taxon>Bacillati</taxon>
        <taxon>Actinomycetota</taxon>
        <taxon>Actinomycetes</taxon>
        <taxon>Kitasatosporales</taxon>
        <taxon>Streptomycetaceae</taxon>
        <taxon>Streptomyces</taxon>
    </lineage>
</organism>
<dbReference type="GO" id="GO:0009611">
    <property type="term" value="P:response to wounding"/>
    <property type="evidence" value="ECO:0007669"/>
    <property type="project" value="InterPro"/>
</dbReference>
<accession>A0A5P2USQ7</accession>
<dbReference type="AlphaFoldDB" id="A0A5P2USQ7"/>
<dbReference type="EMBL" id="CP023701">
    <property type="protein sequence ID" value="QEU82143.1"/>
    <property type="molecule type" value="Genomic_DNA"/>
</dbReference>
<gene>
    <name evidence="4" type="ORF">CP968_31175</name>
    <name evidence="3" type="ORF">GCM10010371_55880</name>
</gene>
<dbReference type="Proteomes" id="UP000634660">
    <property type="component" value="Unassembled WGS sequence"/>
</dbReference>
<dbReference type="SUPFAM" id="SSF54654">
    <property type="entry name" value="CI-2 family of serine protease inhibitors"/>
    <property type="match status" value="1"/>
</dbReference>
<name>A0A5P2USQ7_9ACTN</name>
<reference evidence="3" key="1">
    <citation type="journal article" date="2014" name="Int. J. Syst. Evol. Microbiol.">
        <title>Complete genome sequence of Corynebacterium casei LMG S-19264T (=DSM 44701T), isolated from a smear-ripened cheese.</title>
        <authorList>
            <consortium name="US DOE Joint Genome Institute (JGI-PGF)"/>
            <person name="Walter F."/>
            <person name="Albersmeier A."/>
            <person name="Kalinowski J."/>
            <person name="Ruckert C."/>
        </authorList>
    </citation>
    <scope>NUCLEOTIDE SEQUENCE</scope>
    <source>
        <strain evidence="3">JCM 4834</strain>
    </source>
</reference>
<evidence type="ECO:0008006" key="6">
    <source>
        <dbReference type="Google" id="ProtNLM"/>
    </source>
</evidence>
<dbReference type="OrthoDB" id="3436868at2"/>
<dbReference type="EMBL" id="BMVX01000027">
    <property type="protein sequence ID" value="GGZ88848.1"/>
    <property type="molecule type" value="Genomic_DNA"/>
</dbReference>
<keyword evidence="1" id="KW-0646">Protease inhibitor</keyword>
<dbReference type="Pfam" id="PF00280">
    <property type="entry name" value="potato_inhibit"/>
    <property type="match status" value="1"/>
</dbReference>
<keyword evidence="5" id="KW-1185">Reference proteome</keyword>
<evidence type="ECO:0000313" key="5">
    <source>
        <dbReference type="Proteomes" id="UP000326831"/>
    </source>
</evidence>
<keyword evidence="2" id="KW-0722">Serine protease inhibitor</keyword>
<protein>
    <recommendedName>
        <fullName evidence="6">Proteinase inhibitor I78</fullName>
    </recommendedName>
</protein>
<dbReference type="Gene3D" id="3.30.10.10">
    <property type="entry name" value="Trypsin Inhibitor V, subunit A"/>
    <property type="match status" value="1"/>
</dbReference>
<evidence type="ECO:0000313" key="4">
    <source>
        <dbReference type="EMBL" id="QEU82143.1"/>
    </source>
</evidence>
<dbReference type="GO" id="GO:0004867">
    <property type="term" value="F:serine-type endopeptidase inhibitor activity"/>
    <property type="evidence" value="ECO:0007669"/>
    <property type="project" value="UniProtKB-KW"/>
</dbReference>
<dbReference type="PRINTS" id="PR00292">
    <property type="entry name" value="POTATOINHBTR"/>
</dbReference>
<reference evidence="4 5" key="2">
    <citation type="submission" date="2017-09" db="EMBL/GenBank/DDBJ databases">
        <authorList>
            <person name="Lee N."/>
            <person name="Cho B.-K."/>
        </authorList>
    </citation>
    <scope>NUCLEOTIDE SEQUENCE [LARGE SCALE GENOMIC DNA]</scope>
    <source>
        <strain evidence="4 5">ATCC 27467</strain>
    </source>
</reference>
<dbReference type="RefSeq" id="WP_150521149.1">
    <property type="nucleotide sequence ID" value="NZ_BMVX01000027.1"/>
</dbReference>
<reference evidence="3" key="3">
    <citation type="submission" date="2020-09" db="EMBL/GenBank/DDBJ databases">
        <authorList>
            <person name="Sun Q."/>
            <person name="Ohkuma M."/>
        </authorList>
    </citation>
    <scope>NUCLEOTIDE SEQUENCE</scope>
    <source>
        <strain evidence="3">JCM 4834</strain>
    </source>
</reference>
<evidence type="ECO:0000256" key="1">
    <source>
        <dbReference type="ARBA" id="ARBA00022690"/>
    </source>
</evidence>
<dbReference type="KEGG" id="ssub:CP968_31175"/>
<dbReference type="PROSITE" id="PS00285">
    <property type="entry name" value="POTATO_INHIBITOR"/>
    <property type="match status" value="1"/>
</dbReference>
<dbReference type="InterPro" id="IPR000864">
    <property type="entry name" value="Prot_inh_pot1"/>
</dbReference>
<proteinExistence type="predicted"/>
<dbReference type="InterPro" id="IPR036354">
    <property type="entry name" value="Prot_inh_pot1_sf"/>
</dbReference>